<organism evidence="1 2">
    <name type="scientific">Ensete ventricosum</name>
    <name type="common">Abyssinian banana</name>
    <name type="synonym">Musa ensete</name>
    <dbReference type="NCBI Taxonomy" id="4639"/>
    <lineage>
        <taxon>Eukaryota</taxon>
        <taxon>Viridiplantae</taxon>
        <taxon>Streptophyta</taxon>
        <taxon>Embryophyta</taxon>
        <taxon>Tracheophyta</taxon>
        <taxon>Spermatophyta</taxon>
        <taxon>Magnoliopsida</taxon>
        <taxon>Liliopsida</taxon>
        <taxon>Zingiberales</taxon>
        <taxon>Musaceae</taxon>
        <taxon>Ensete</taxon>
    </lineage>
</organism>
<evidence type="ECO:0008006" key="3">
    <source>
        <dbReference type="Google" id="ProtNLM"/>
    </source>
</evidence>
<dbReference type="PANTHER" id="PTHR46976">
    <property type="entry name" value="PROTEIN ARABIDILLO 1"/>
    <property type="match status" value="1"/>
</dbReference>
<dbReference type="Proteomes" id="UP000287651">
    <property type="component" value="Unassembled WGS sequence"/>
</dbReference>
<evidence type="ECO:0000313" key="1">
    <source>
        <dbReference type="EMBL" id="RRT76907.1"/>
    </source>
</evidence>
<dbReference type="AlphaFoldDB" id="A0A427AKW3"/>
<evidence type="ECO:0000313" key="2">
    <source>
        <dbReference type="Proteomes" id="UP000287651"/>
    </source>
</evidence>
<reference evidence="1 2" key="1">
    <citation type="journal article" date="2014" name="Agronomy (Basel)">
        <title>A Draft Genome Sequence for Ensete ventricosum, the Drought-Tolerant Tree Against Hunger.</title>
        <authorList>
            <person name="Harrison J."/>
            <person name="Moore K.A."/>
            <person name="Paszkiewicz K."/>
            <person name="Jones T."/>
            <person name="Grant M."/>
            <person name="Ambacheew D."/>
            <person name="Muzemil S."/>
            <person name="Studholme D.J."/>
        </authorList>
    </citation>
    <scope>NUCLEOTIDE SEQUENCE [LARGE SCALE GENOMIC DNA]</scope>
</reference>
<sequence>MLIQERAAGALANLAADDKCSVEIAMAGGVRALVTLARTCKVEGVQEQVFSSQAARALANLAAHGDNNSNNAAVGQEEGALKALVQLTFSQNEGVR</sequence>
<proteinExistence type="predicted"/>
<gene>
    <name evidence="1" type="ORF">B296_00028765</name>
</gene>
<dbReference type="PANTHER" id="PTHR46976:SF1">
    <property type="entry name" value="PROTEIN ARABIDILLO 1"/>
    <property type="match status" value="1"/>
</dbReference>
<protein>
    <recommendedName>
        <fullName evidence="3">Armadillo repeat-containing domain-containing protein</fullName>
    </recommendedName>
</protein>
<comment type="caution">
    <text evidence="1">The sequence shown here is derived from an EMBL/GenBank/DDBJ whole genome shotgun (WGS) entry which is preliminary data.</text>
</comment>
<dbReference type="SUPFAM" id="SSF48371">
    <property type="entry name" value="ARM repeat"/>
    <property type="match status" value="1"/>
</dbReference>
<name>A0A427AKW3_ENSVE</name>
<dbReference type="Gene3D" id="1.25.10.10">
    <property type="entry name" value="Leucine-rich Repeat Variant"/>
    <property type="match status" value="1"/>
</dbReference>
<dbReference type="EMBL" id="AMZH03002063">
    <property type="protein sequence ID" value="RRT76907.1"/>
    <property type="molecule type" value="Genomic_DNA"/>
</dbReference>
<accession>A0A427AKW3</accession>
<dbReference type="InterPro" id="IPR011989">
    <property type="entry name" value="ARM-like"/>
</dbReference>
<dbReference type="InterPro" id="IPR016024">
    <property type="entry name" value="ARM-type_fold"/>
</dbReference>